<protein>
    <recommendedName>
        <fullName evidence="3">Jacalin-type lectin domain-containing protein</fullName>
    </recommendedName>
</protein>
<sequence>MGSTSFGTKIKALIRDGTTFGHKTGMYSKGNTVIEFVAVQQNDSGENTLIEFGGPFGRTGVEH</sequence>
<accession>A0ABN9C8X1</accession>
<dbReference type="Proteomes" id="UP001162483">
    <property type="component" value="Unassembled WGS sequence"/>
</dbReference>
<keyword evidence="2" id="KW-1185">Reference proteome</keyword>
<name>A0ABN9C8X1_9NEOB</name>
<dbReference type="EMBL" id="CATNWA010008585">
    <property type="protein sequence ID" value="CAI9556520.1"/>
    <property type="molecule type" value="Genomic_DNA"/>
</dbReference>
<proteinExistence type="predicted"/>
<organism evidence="1 2">
    <name type="scientific">Staurois parvus</name>
    <dbReference type="NCBI Taxonomy" id="386267"/>
    <lineage>
        <taxon>Eukaryota</taxon>
        <taxon>Metazoa</taxon>
        <taxon>Chordata</taxon>
        <taxon>Craniata</taxon>
        <taxon>Vertebrata</taxon>
        <taxon>Euteleostomi</taxon>
        <taxon>Amphibia</taxon>
        <taxon>Batrachia</taxon>
        <taxon>Anura</taxon>
        <taxon>Neobatrachia</taxon>
        <taxon>Ranoidea</taxon>
        <taxon>Ranidae</taxon>
        <taxon>Staurois</taxon>
    </lineage>
</organism>
<evidence type="ECO:0000313" key="1">
    <source>
        <dbReference type="EMBL" id="CAI9556520.1"/>
    </source>
</evidence>
<gene>
    <name evidence="1" type="ORF">SPARVUS_LOCUS4558897</name>
</gene>
<comment type="caution">
    <text evidence="1">The sequence shown here is derived from an EMBL/GenBank/DDBJ whole genome shotgun (WGS) entry which is preliminary data.</text>
</comment>
<evidence type="ECO:0008006" key="3">
    <source>
        <dbReference type="Google" id="ProtNLM"/>
    </source>
</evidence>
<evidence type="ECO:0000313" key="2">
    <source>
        <dbReference type="Proteomes" id="UP001162483"/>
    </source>
</evidence>
<reference evidence="1" key="1">
    <citation type="submission" date="2023-05" db="EMBL/GenBank/DDBJ databases">
        <authorList>
            <person name="Stuckert A."/>
        </authorList>
    </citation>
    <scope>NUCLEOTIDE SEQUENCE</scope>
</reference>